<dbReference type="PANTHER" id="PTHR37300">
    <property type="entry name" value="UPF0291 PROTEIN CBO2609/CLC_2481"/>
    <property type="match status" value="1"/>
</dbReference>
<comment type="similarity">
    <text evidence="2">Belongs to the UPF0291 family.</text>
</comment>
<dbReference type="GO" id="GO:0005737">
    <property type="term" value="C:cytoplasm"/>
    <property type="evidence" value="ECO:0007669"/>
    <property type="project" value="UniProtKB-SubCell"/>
</dbReference>
<dbReference type="HAMAP" id="MF_01103">
    <property type="entry name" value="UPF0291"/>
    <property type="match status" value="1"/>
</dbReference>
<dbReference type="RefSeq" id="WP_073269983.1">
    <property type="nucleotide sequence ID" value="NZ_FQTU01000005.1"/>
</dbReference>
<dbReference type="AlphaFoldDB" id="A0A1M4VHS7"/>
<dbReference type="InterPro" id="IPR009242">
    <property type="entry name" value="DUF896"/>
</dbReference>
<dbReference type="OrthoDB" id="390105at2"/>
<reference evidence="3 4" key="1">
    <citation type="submission" date="2016-11" db="EMBL/GenBank/DDBJ databases">
        <authorList>
            <person name="Jaros S."/>
            <person name="Januszkiewicz K."/>
            <person name="Wedrychowicz H."/>
        </authorList>
    </citation>
    <scope>NUCLEOTIDE SEQUENCE [LARGE SCALE GENOMIC DNA]</scope>
    <source>
        <strain evidence="3 4">DSM 14828</strain>
    </source>
</reference>
<evidence type="ECO:0000256" key="2">
    <source>
        <dbReference type="HAMAP-Rule" id="MF_01103"/>
    </source>
</evidence>
<proteinExistence type="inferred from homology"/>
<comment type="subcellular location">
    <subcellularLocation>
        <location evidence="2">Cytoplasm</location>
    </subcellularLocation>
</comment>
<name>A0A1M4VHS7_9FIRM</name>
<evidence type="ECO:0000256" key="1">
    <source>
        <dbReference type="ARBA" id="ARBA00022490"/>
    </source>
</evidence>
<sequence length="56" mass="6698">MLSEDKIKRINELASKKKASGLTEEEAKEQKQLREEYLENFRKNFKQQLDNIEIVD</sequence>
<dbReference type="PANTHER" id="PTHR37300:SF1">
    <property type="entry name" value="UPF0291 PROTEIN YNZC"/>
    <property type="match status" value="1"/>
</dbReference>
<dbReference type="SUPFAM" id="SSF158221">
    <property type="entry name" value="YnzC-like"/>
    <property type="match status" value="1"/>
</dbReference>
<organism evidence="3 4">
    <name type="scientific">Alkalibacter saccharofermentans DSM 14828</name>
    <dbReference type="NCBI Taxonomy" id="1120975"/>
    <lineage>
        <taxon>Bacteria</taxon>
        <taxon>Bacillati</taxon>
        <taxon>Bacillota</taxon>
        <taxon>Clostridia</taxon>
        <taxon>Eubacteriales</taxon>
        <taxon>Eubacteriaceae</taxon>
        <taxon>Alkalibacter</taxon>
    </lineage>
</organism>
<keyword evidence="4" id="KW-1185">Reference proteome</keyword>
<dbReference type="Gene3D" id="1.10.287.540">
    <property type="entry name" value="Helix hairpin bin"/>
    <property type="match status" value="1"/>
</dbReference>
<gene>
    <name evidence="3" type="ORF">SAMN02746064_00996</name>
</gene>
<dbReference type="EMBL" id="FQTU01000005">
    <property type="protein sequence ID" value="SHE68405.1"/>
    <property type="molecule type" value="Genomic_DNA"/>
</dbReference>
<accession>A0A1M4VHS7</accession>
<dbReference type="Proteomes" id="UP000184251">
    <property type="component" value="Unassembled WGS sequence"/>
</dbReference>
<dbReference type="Pfam" id="PF05979">
    <property type="entry name" value="DUF896"/>
    <property type="match status" value="1"/>
</dbReference>
<dbReference type="STRING" id="1120975.SAMN02746064_00996"/>
<keyword evidence="1 2" id="KW-0963">Cytoplasm</keyword>
<evidence type="ECO:0000313" key="4">
    <source>
        <dbReference type="Proteomes" id="UP000184251"/>
    </source>
</evidence>
<protein>
    <recommendedName>
        <fullName evidence="2">UPF0291 protein SAMN02746064_00996</fullName>
    </recommendedName>
</protein>
<evidence type="ECO:0000313" key="3">
    <source>
        <dbReference type="EMBL" id="SHE68405.1"/>
    </source>
</evidence>